<feature type="signal peptide" evidence="1">
    <location>
        <begin position="1"/>
        <end position="25"/>
    </location>
</feature>
<dbReference type="EMBL" id="QUMX01000017">
    <property type="protein sequence ID" value="REG46057.1"/>
    <property type="molecule type" value="Genomic_DNA"/>
</dbReference>
<dbReference type="Proteomes" id="UP000256794">
    <property type="component" value="Unassembled WGS sequence"/>
</dbReference>
<evidence type="ECO:0000313" key="2">
    <source>
        <dbReference type="EMBL" id="REG46057.1"/>
    </source>
</evidence>
<protein>
    <submittedName>
        <fullName evidence="2">Uncharacterized protein</fullName>
    </submittedName>
</protein>
<comment type="caution">
    <text evidence="2">The sequence shown here is derived from an EMBL/GenBank/DDBJ whole genome shotgun (WGS) entry which is preliminary data.</text>
</comment>
<sequence length="114" mass="12618">MKRRDLMRLAPAALAAGAVPVAAVAAEETPVMRVFSEWKRANDFAHSQADDEAFEKALGERWEVEQRLMQTPSQNERDVLIKIIAWTNFGDGDLESGNPISQPIWAEARALVAA</sequence>
<name>A0AAQ0HHS0_PARVE</name>
<evidence type="ECO:0000313" key="3">
    <source>
        <dbReference type="Proteomes" id="UP000256794"/>
    </source>
</evidence>
<organism evidence="2 3">
    <name type="scientific">Paracoccus versutus</name>
    <name type="common">Thiobacillus versutus</name>
    <dbReference type="NCBI Taxonomy" id="34007"/>
    <lineage>
        <taxon>Bacteria</taxon>
        <taxon>Pseudomonadati</taxon>
        <taxon>Pseudomonadota</taxon>
        <taxon>Alphaproteobacteria</taxon>
        <taxon>Rhodobacterales</taxon>
        <taxon>Paracoccaceae</taxon>
        <taxon>Paracoccus</taxon>
    </lineage>
</organism>
<dbReference type="RefSeq" id="WP_036752555.1">
    <property type="nucleotide sequence ID" value="NZ_CP035287.1"/>
</dbReference>
<gene>
    <name evidence="2" type="ORF">ATH84_101777</name>
</gene>
<keyword evidence="3" id="KW-1185">Reference proteome</keyword>
<accession>A0AAQ0HHS0</accession>
<dbReference type="AlphaFoldDB" id="A0AAQ0HHS0"/>
<feature type="chain" id="PRO_5042968541" evidence="1">
    <location>
        <begin position="26"/>
        <end position="114"/>
    </location>
</feature>
<evidence type="ECO:0000256" key="1">
    <source>
        <dbReference type="SAM" id="SignalP"/>
    </source>
</evidence>
<proteinExistence type="predicted"/>
<keyword evidence="1" id="KW-0732">Signal</keyword>
<reference evidence="2 3" key="1">
    <citation type="submission" date="2018-08" db="EMBL/GenBank/DDBJ databases">
        <title>Genomic Encyclopedia of Archaeal and Bacterial Type Strains, Phase II (KMG-II): from individual species to whole genera.</title>
        <authorList>
            <person name="Goeker M."/>
        </authorList>
    </citation>
    <scope>NUCLEOTIDE SEQUENCE [LARGE SCALE GENOMIC DNA]</scope>
    <source>
        <strain evidence="2 3">DSM 582</strain>
    </source>
</reference>